<organism evidence="2 3">
    <name type="scientific">Thalassiosira oceanica</name>
    <name type="common">Marine diatom</name>
    <dbReference type="NCBI Taxonomy" id="159749"/>
    <lineage>
        <taxon>Eukaryota</taxon>
        <taxon>Sar</taxon>
        <taxon>Stramenopiles</taxon>
        <taxon>Ochrophyta</taxon>
        <taxon>Bacillariophyta</taxon>
        <taxon>Coscinodiscophyceae</taxon>
        <taxon>Thalassiosirophycidae</taxon>
        <taxon>Thalassiosirales</taxon>
        <taxon>Thalassiosiraceae</taxon>
        <taxon>Thalassiosira</taxon>
    </lineage>
</organism>
<accession>K0TMT4</accession>
<name>K0TMT4_THAOC</name>
<protein>
    <submittedName>
        <fullName evidence="2">Uncharacterized protein</fullName>
    </submittedName>
</protein>
<dbReference type="GO" id="GO:0000070">
    <property type="term" value="P:mitotic sister chromatid segregation"/>
    <property type="evidence" value="ECO:0007669"/>
    <property type="project" value="TreeGrafter"/>
</dbReference>
<reference evidence="2 3" key="1">
    <citation type="journal article" date="2012" name="Genome Biol.">
        <title>Genome and low-iron response of an oceanic diatom adapted to chronic iron limitation.</title>
        <authorList>
            <person name="Lommer M."/>
            <person name="Specht M."/>
            <person name="Roy A.S."/>
            <person name="Kraemer L."/>
            <person name="Andreson R."/>
            <person name="Gutowska M.A."/>
            <person name="Wolf J."/>
            <person name="Bergner S.V."/>
            <person name="Schilhabel M.B."/>
            <person name="Klostermeier U.C."/>
            <person name="Beiko R.G."/>
            <person name="Rosenstiel P."/>
            <person name="Hippler M."/>
            <person name="Laroche J."/>
        </authorList>
    </citation>
    <scope>NUCLEOTIDE SEQUENCE [LARGE SCALE GENOMIC DNA]</scope>
    <source>
        <strain evidence="2 3">CCMP1005</strain>
    </source>
</reference>
<dbReference type="PANTHER" id="PTHR16199">
    <property type="entry name" value="CONDENSIN-2 COMPLEX SUBUNIT G2"/>
    <property type="match status" value="1"/>
</dbReference>
<dbReference type="EMBL" id="AGNL01002075">
    <property type="protein sequence ID" value="EJK76501.1"/>
    <property type="molecule type" value="Genomic_DNA"/>
</dbReference>
<feature type="compositionally biased region" description="Polar residues" evidence="1">
    <location>
        <begin position="105"/>
        <end position="114"/>
    </location>
</feature>
<proteinExistence type="predicted"/>
<dbReference type="GO" id="GO:0000796">
    <property type="term" value="C:condensin complex"/>
    <property type="evidence" value="ECO:0007669"/>
    <property type="project" value="TreeGrafter"/>
</dbReference>
<comment type="caution">
    <text evidence="2">The sequence shown here is derived from an EMBL/GenBank/DDBJ whole genome shotgun (WGS) entry which is preliminary data.</text>
</comment>
<evidence type="ECO:0000313" key="3">
    <source>
        <dbReference type="Proteomes" id="UP000266841"/>
    </source>
</evidence>
<gene>
    <name evidence="2" type="ORF">THAOC_01732</name>
</gene>
<dbReference type="AlphaFoldDB" id="K0TMT4"/>
<dbReference type="Proteomes" id="UP000266841">
    <property type="component" value="Unassembled WGS sequence"/>
</dbReference>
<dbReference type="GO" id="GO:0005634">
    <property type="term" value="C:nucleus"/>
    <property type="evidence" value="ECO:0007669"/>
    <property type="project" value="TreeGrafter"/>
</dbReference>
<sequence>MNEEEDDHADGAASADDEDDSQLLDDVAAQHQILAPQQIALVLAAEREQSLSQSEGDNSGHIAPRRDPPPLLLRQHVLSLGGQTPGSRRSLGAVQSALYDRFGGSSEQGRQSSARQEHLAGPLSPPPIATGTHTRRVQPRLPHAAPAAGSVGGDANEDDANAAGPPPAPAAGAAGGENQLTGLDTAEDDLDTVEDDLFDAVEDNSLQSLIHFLSTITTRENVISVVKRFDNAKAVRLFAGLSTVLKEIEECELIKTSQEEEDDDDGGDSDEVTGAVNYLYVAAFLIEGYLEGLVSRRRAVDKPLEIIKEAFEVAELLYVQLESLDSLETNDAWQAKQKIFSVCELWWTGNFQDRDQLIADLIMLLLRDSLNEDPDECDVKRLYSIRSAINLLDFNDESLDRFKKSPTGDGQQFGILAD</sequence>
<feature type="region of interest" description="Disordered" evidence="1">
    <location>
        <begin position="103"/>
        <end position="182"/>
    </location>
</feature>
<evidence type="ECO:0000313" key="2">
    <source>
        <dbReference type="EMBL" id="EJK76501.1"/>
    </source>
</evidence>
<evidence type="ECO:0000256" key="1">
    <source>
        <dbReference type="SAM" id="MobiDB-lite"/>
    </source>
</evidence>
<dbReference type="PANTHER" id="PTHR16199:SF4">
    <property type="entry name" value="CONDENSIN-2 COMPLEX SUBUNIT G2"/>
    <property type="match status" value="1"/>
</dbReference>
<keyword evidence="3" id="KW-1185">Reference proteome</keyword>
<feature type="region of interest" description="Disordered" evidence="1">
    <location>
        <begin position="47"/>
        <end position="72"/>
    </location>
</feature>
<feature type="region of interest" description="Disordered" evidence="1">
    <location>
        <begin position="1"/>
        <end position="28"/>
    </location>
</feature>